<dbReference type="AlphaFoldDB" id="A0A0A0HYW2"/>
<dbReference type="RefSeq" id="XP_010757935.1">
    <property type="nucleotide sequence ID" value="XM_010759633.1"/>
</dbReference>
<dbReference type="Pfam" id="PF22936">
    <property type="entry name" value="Pol_BBD"/>
    <property type="match status" value="1"/>
</dbReference>
<evidence type="ECO:0000313" key="2">
    <source>
        <dbReference type="EMBL" id="KGM92555.1"/>
    </source>
</evidence>
<reference evidence="2 3" key="1">
    <citation type="journal article" date="2011" name="PLoS Genet.">
        <title>Comparative genomic analysis of human fungal pathogens causing paracoccidioidomycosis.</title>
        <authorList>
            <person name="Desjardins C.A."/>
            <person name="Champion M.D."/>
            <person name="Holder J.W."/>
            <person name="Muszewska A."/>
            <person name="Goldberg J."/>
            <person name="Bailao A.M."/>
            <person name="Brigido M.M."/>
            <person name="Ferreira M.E."/>
            <person name="Garcia A.M."/>
            <person name="Grynberg M."/>
            <person name="Gujja S."/>
            <person name="Heiman D.I."/>
            <person name="Henn M.R."/>
            <person name="Kodira C.D."/>
            <person name="Leon-Narvaez H."/>
            <person name="Longo L.V."/>
            <person name="Ma L.J."/>
            <person name="Malavazi I."/>
            <person name="Matsuo A.L."/>
            <person name="Morais F.V."/>
            <person name="Pereira M."/>
            <person name="Rodriguez-Brito S."/>
            <person name="Sakthikumar S."/>
            <person name="Salem-Izacc S.M."/>
            <person name="Sykes S.M."/>
            <person name="Teixeira M.M."/>
            <person name="Vallejo M.C."/>
            <person name="Walter M.E."/>
            <person name="Yandava C."/>
            <person name="Young S."/>
            <person name="Zeng Q."/>
            <person name="Zucker J."/>
            <person name="Felipe M.S."/>
            <person name="Goldman G.H."/>
            <person name="Haas B.J."/>
            <person name="McEwen J.G."/>
            <person name="Nino-Vega G."/>
            <person name="Puccia R."/>
            <person name="San-Blas G."/>
            <person name="Soares C.M."/>
            <person name="Birren B.W."/>
            <person name="Cuomo C.A."/>
        </authorList>
    </citation>
    <scope>NUCLEOTIDE SEQUENCE [LARGE SCALE GENOMIC DNA]</scope>
    <source>
        <strain evidence="2 3">Pb18</strain>
    </source>
</reference>
<feature type="domain" description="Retrovirus-related Pol polyprotein from transposon TNT 1-94-like beta-barrel" evidence="1">
    <location>
        <begin position="28"/>
        <end position="98"/>
    </location>
</feature>
<dbReference type="EMBL" id="KN275958">
    <property type="protein sequence ID" value="KGM92555.1"/>
    <property type="molecule type" value="Genomic_DNA"/>
</dbReference>
<sequence>MPNLLASQPSANSAIALPVSSEISSKPWYLDTCTSFNMNGERHLMMRTKSFEGNLKVKEIGDILLESDGGDIMVRDVHWIPNLTINLLSFVKLEDQGFRFELSSSTPSYFIIRAPNGVIFTAIRTPQSSIYKIIERDSEVHVHHVSKAVNYIAQSYHYGDCDGDSQ</sequence>
<evidence type="ECO:0000313" key="3">
    <source>
        <dbReference type="Proteomes" id="UP000001628"/>
    </source>
</evidence>
<dbReference type="eggNOG" id="KOG0017">
    <property type="taxonomic scope" value="Eukaryota"/>
</dbReference>
<protein>
    <recommendedName>
        <fullName evidence="1">Retrovirus-related Pol polyprotein from transposon TNT 1-94-like beta-barrel domain-containing protein</fullName>
    </recommendedName>
</protein>
<gene>
    <name evidence="2" type="ORF">PADG_11384</name>
</gene>
<dbReference type="InParanoid" id="A0A0A0HYW2"/>
<dbReference type="Proteomes" id="UP000001628">
    <property type="component" value="Unassembled WGS sequence"/>
</dbReference>
<name>A0A0A0HYW2_PARBD</name>
<dbReference type="InterPro" id="IPR054722">
    <property type="entry name" value="PolX-like_BBD"/>
</dbReference>
<accession>A0A0A0HYW2</accession>
<dbReference type="GeneID" id="22587281"/>
<organism evidence="2 3">
    <name type="scientific">Paracoccidioides brasiliensis (strain Pb18)</name>
    <dbReference type="NCBI Taxonomy" id="502780"/>
    <lineage>
        <taxon>Eukaryota</taxon>
        <taxon>Fungi</taxon>
        <taxon>Dikarya</taxon>
        <taxon>Ascomycota</taxon>
        <taxon>Pezizomycotina</taxon>
        <taxon>Eurotiomycetes</taxon>
        <taxon>Eurotiomycetidae</taxon>
        <taxon>Onygenales</taxon>
        <taxon>Ajellomycetaceae</taxon>
        <taxon>Paracoccidioides</taxon>
    </lineage>
</organism>
<evidence type="ECO:0000259" key="1">
    <source>
        <dbReference type="Pfam" id="PF22936"/>
    </source>
</evidence>
<dbReference type="OrthoDB" id="10445918at2759"/>
<dbReference type="HOGENOM" id="CLU_1603263_0_0_1"/>
<keyword evidence="3" id="KW-1185">Reference proteome</keyword>
<dbReference type="VEuPathDB" id="FungiDB:PADG_11384"/>
<dbReference type="KEGG" id="pbn:PADG_11384"/>
<proteinExistence type="predicted"/>